<keyword evidence="1" id="KW-0378">Hydrolase</keyword>
<dbReference type="Gene3D" id="3.30.70.100">
    <property type="match status" value="1"/>
</dbReference>
<comment type="caution">
    <text evidence="4">The sequence shown here is derived from an EMBL/GenBank/DDBJ whole genome shotgun (WGS) entry which is preliminary data.</text>
</comment>
<evidence type="ECO:0000313" key="5">
    <source>
        <dbReference type="Proteomes" id="UP001595075"/>
    </source>
</evidence>
<dbReference type="Pfam" id="PF00708">
    <property type="entry name" value="Acylphosphatase"/>
    <property type="match status" value="1"/>
</dbReference>
<evidence type="ECO:0000256" key="2">
    <source>
        <dbReference type="RuleBase" id="RU004168"/>
    </source>
</evidence>
<dbReference type="PANTHER" id="PTHR47268:SF4">
    <property type="entry name" value="ACYLPHOSPHATASE"/>
    <property type="match status" value="1"/>
</dbReference>
<dbReference type="InterPro" id="IPR020456">
    <property type="entry name" value="Acylphosphatase"/>
</dbReference>
<sequence>MAKRISFRVHGDVQAGVGFRYFTRKKATSYNLTGWVRNTNDNKVEGEVQGDDEKLELFMKDVRKGPSHSTVDKVDRGEMDVVDGEEGYEVRR</sequence>
<protein>
    <recommendedName>
        <fullName evidence="1">acylphosphatase</fullName>
        <ecNumber evidence="1">3.6.1.7</ecNumber>
    </recommendedName>
</protein>
<organism evidence="4 5">
    <name type="scientific">Oculimacula yallundae</name>
    <dbReference type="NCBI Taxonomy" id="86028"/>
    <lineage>
        <taxon>Eukaryota</taxon>
        <taxon>Fungi</taxon>
        <taxon>Dikarya</taxon>
        <taxon>Ascomycota</taxon>
        <taxon>Pezizomycotina</taxon>
        <taxon>Leotiomycetes</taxon>
        <taxon>Helotiales</taxon>
        <taxon>Ploettnerulaceae</taxon>
        <taxon>Oculimacula</taxon>
    </lineage>
</organism>
<dbReference type="PROSITE" id="PS51160">
    <property type="entry name" value="ACYLPHOSPHATASE_3"/>
    <property type="match status" value="1"/>
</dbReference>
<dbReference type="Proteomes" id="UP001595075">
    <property type="component" value="Unassembled WGS sequence"/>
</dbReference>
<name>A0ABR4C9T2_9HELO</name>
<evidence type="ECO:0000259" key="3">
    <source>
        <dbReference type="PROSITE" id="PS51160"/>
    </source>
</evidence>
<dbReference type="EMBL" id="JAZHXI010000011">
    <property type="protein sequence ID" value="KAL2066016.1"/>
    <property type="molecule type" value="Genomic_DNA"/>
</dbReference>
<dbReference type="PANTHER" id="PTHR47268">
    <property type="entry name" value="ACYLPHOSPHATASE"/>
    <property type="match status" value="1"/>
</dbReference>
<feature type="active site" evidence="1">
    <location>
        <position position="38"/>
    </location>
</feature>
<reference evidence="4 5" key="1">
    <citation type="journal article" date="2024" name="Commun. Biol.">
        <title>Comparative genomic analysis of thermophilic fungi reveals convergent evolutionary adaptations and gene losses.</title>
        <authorList>
            <person name="Steindorff A.S."/>
            <person name="Aguilar-Pontes M.V."/>
            <person name="Robinson A.J."/>
            <person name="Andreopoulos B."/>
            <person name="LaButti K."/>
            <person name="Kuo A."/>
            <person name="Mondo S."/>
            <person name="Riley R."/>
            <person name="Otillar R."/>
            <person name="Haridas S."/>
            <person name="Lipzen A."/>
            <person name="Grimwood J."/>
            <person name="Schmutz J."/>
            <person name="Clum A."/>
            <person name="Reid I.D."/>
            <person name="Moisan M.C."/>
            <person name="Butler G."/>
            <person name="Nguyen T.T.M."/>
            <person name="Dewar K."/>
            <person name="Conant G."/>
            <person name="Drula E."/>
            <person name="Henrissat B."/>
            <person name="Hansel C."/>
            <person name="Singer S."/>
            <person name="Hutchinson M.I."/>
            <person name="de Vries R.P."/>
            <person name="Natvig D.O."/>
            <person name="Powell A.J."/>
            <person name="Tsang A."/>
            <person name="Grigoriev I.V."/>
        </authorList>
    </citation>
    <scope>NUCLEOTIDE SEQUENCE [LARGE SCALE GENOMIC DNA]</scope>
    <source>
        <strain evidence="4 5">CBS 494.80</strain>
    </source>
</reference>
<gene>
    <name evidence="4" type="ORF">VTL71DRAFT_2087</name>
</gene>
<proteinExistence type="inferred from homology"/>
<evidence type="ECO:0000313" key="4">
    <source>
        <dbReference type="EMBL" id="KAL2066016.1"/>
    </source>
</evidence>
<comment type="catalytic activity">
    <reaction evidence="1">
        <text>an acyl phosphate + H2O = a carboxylate + phosphate + H(+)</text>
        <dbReference type="Rhea" id="RHEA:14965"/>
        <dbReference type="ChEBI" id="CHEBI:15377"/>
        <dbReference type="ChEBI" id="CHEBI:15378"/>
        <dbReference type="ChEBI" id="CHEBI:29067"/>
        <dbReference type="ChEBI" id="CHEBI:43474"/>
        <dbReference type="ChEBI" id="CHEBI:59918"/>
        <dbReference type="EC" id="3.6.1.7"/>
    </reaction>
</comment>
<dbReference type="InterPro" id="IPR001792">
    <property type="entry name" value="Acylphosphatase-like_dom"/>
</dbReference>
<dbReference type="InterPro" id="IPR036046">
    <property type="entry name" value="Acylphosphatase-like_dom_sf"/>
</dbReference>
<dbReference type="EC" id="3.6.1.7" evidence="1"/>
<keyword evidence="5" id="KW-1185">Reference proteome</keyword>
<comment type="similarity">
    <text evidence="2">Belongs to the acylphosphatase family.</text>
</comment>
<evidence type="ECO:0000256" key="1">
    <source>
        <dbReference type="PROSITE-ProRule" id="PRU00520"/>
    </source>
</evidence>
<feature type="active site" evidence="1">
    <location>
        <position position="20"/>
    </location>
</feature>
<dbReference type="SUPFAM" id="SSF54975">
    <property type="entry name" value="Acylphosphatase/BLUF domain-like"/>
    <property type="match status" value="1"/>
</dbReference>
<feature type="domain" description="Acylphosphatase-like" evidence="3">
    <location>
        <begin position="4"/>
        <end position="92"/>
    </location>
</feature>
<accession>A0ABR4C9T2</accession>